<gene>
    <name evidence="2" type="ORF">OG563_47745</name>
</gene>
<dbReference type="Proteomes" id="UP001432062">
    <property type="component" value="Chromosome"/>
</dbReference>
<evidence type="ECO:0000313" key="2">
    <source>
        <dbReference type="EMBL" id="WUV46641.1"/>
    </source>
</evidence>
<accession>A0ABZ1YXM5</accession>
<protein>
    <submittedName>
        <fullName evidence="2">Uncharacterized protein</fullName>
    </submittedName>
</protein>
<evidence type="ECO:0000256" key="1">
    <source>
        <dbReference type="SAM" id="MobiDB-lite"/>
    </source>
</evidence>
<sequence length="55" mass="5650">MTADEVHGSDPELRAELEPRSAGYVFAVAPDHRISTGAGRVRAGGDGKDSAAAAR</sequence>
<organism evidence="2 3">
    <name type="scientific">Nocardia vinacea</name>
    <dbReference type="NCBI Taxonomy" id="96468"/>
    <lineage>
        <taxon>Bacteria</taxon>
        <taxon>Bacillati</taxon>
        <taxon>Actinomycetota</taxon>
        <taxon>Actinomycetes</taxon>
        <taxon>Mycobacteriales</taxon>
        <taxon>Nocardiaceae</taxon>
        <taxon>Nocardia</taxon>
    </lineage>
</organism>
<name>A0ABZ1YXM5_9NOCA</name>
<proteinExistence type="predicted"/>
<reference evidence="2" key="1">
    <citation type="submission" date="2022-10" db="EMBL/GenBank/DDBJ databases">
        <title>The complete genomes of actinobacterial strains from the NBC collection.</title>
        <authorList>
            <person name="Joergensen T.S."/>
            <person name="Alvarez Arevalo M."/>
            <person name="Sterndorff E.B."/>
            <person name="Faurdal D."/>
            <person name="Vuksanovic O."/>
            <person name="Mourched A.-S."/>
            <person name="Charusanti P."/>
            <person name="Shaw S."/>
            <person name="Blin K."/>
            <person name="Weber T."/>
        </authorList>
    </citation>
    <scope>NUCLEOTIDE SEQUENCE</scope>
    <source>
        <strain evidence="2">NBC_01482</strain>
    </source>
</reference>
<dbReference type="RefSeq" id="WP_329410545.1">
    <property type="nucleotide sequence ID" value="NZ_CP109441.1"/>
</dbReference>
<feature type="region of interest" description="Disordered" evidence="1">
    <location>
        <begin position="36"/>
        <end position="55"/>
    </location>
</feature>
<keyword evidence="3" id="KW-1185">Reference proteome</keyword>
<dbReference type="EMBL" id="CP109441">
    <property type="protein sequence ID" value="WUV46641.1"/>
    <property type="molecule type" value="Genomic_DNA"/>
</dbReference>
<evidence type="ECO:0000313" key="3">
    <source>
        <dbReference type="Proteomes" id="UP001432062"/>
    </source>
</evidence>